<dbReference type="EMBL" id="AP017424">
    <property type="protein sequence ID" value="BAU82764.1"/>
    <property type="molecule type" value="Genomic_DNA"/>
</dbReference>
<reference evidence="1 2" key="1">
    <citation type="journal article" date="2016" name="Genome Announc.">
        <title>Complete Genome Sequence of Thiostrepton-Producing Streptomyces laurentii ATCC 31255.</title>
        <authorList>
            <person name="Doi K."/>
            <person name="Fujino Y."/>
            <person name="Nagayoshi Y."/>
            <person name="Ohshima T."/>
            <person name="Ogata S."/>
        </authorList>
    </citation>
    <scope>NUCLEOTIDE SEQUENCE [LARGE SCALE GENOMIC DNA]</scope>
    <source>
        <strain evidence="1 2">ATCC 31255</strain>
    </source>
</reference>
<evidence type="ECO:0000313" key="1">
    <source>
        <dbReference type="EMBL" id="BAU82764.1"/>
    </source>
</evidence>
<protein>
    <submittedName>
        <fullName evidence="1">Uncharacterized protein</fullName>
    </submittedName>
</protein>
<keyword evidence="2" id="KW-1185">Reference proteome</keyword>
<accession>A0A160NX93</accession>
<dbReference type="AlphaFoldDB" id="A0A160NX93"/>
<name>A0A160NX93_STRLU</name>
<organism evidence="1 2">
    <name type="scientific">Streptomyces laurentii</name>
    <dbReference type="NCBI Taxonomy" id="39478"/>
    <lineage>
        <taxon>Bacteria</taxon>
        <taxon>Bacillati</taxon>
        <taxon>Actinomycetota</taxon>
        <taxon>Actinomycetes</taxon>
        <taxon>Kitasatosporales</taxon>
        <taxon>Streptomycetaceae</taxon>
        <taxon>Streptomyces</taxon>
    </lineage>
</organism>
<gene>
    <name evidence="1" type="ORF">SLA_1826</name>
</gene>
<evidence type="ECO:0000313" key="2">
    <source>
        <dbReference type="Proteomes" id="UP000217676"/>
    </source>
</evidence>
<dbReference type="RefSeq" id="WP_359874682.1">
    <property type="nucleotide sequence ID" value="NZ_JBEYHT010000008.1"/>
</dbReference>
<proteinExistence type="predicted"/>
<dbReference type="KEGG" id="slau:SLA_1826"/>
<dbReference type="Proteomes" id="UP000217676">
    <property type="component" value="Chromosome"/>
</dbReference>
<sequence>MGAFRLDGPPRHARPLALASAVVTLLGALALCLGLLGAPAAARDHHGAPHDRWTAAAQAAVRAEMAAAPGTPGALGAPGAPGAFGTPGPLGRTVPAFRGEPRYSCPYEPGGCSLFPALSPVVLGAPPHDAPPHLAGRLPQLTAPHLTGRVSRSGAQPRAPDLHVLQVLRT</sequence>